<keyword evidence="2" id="KW-1185">Reference proteome</keyword>
<gene>
    <name evidence="1" type="ORF">L596_014528</name>
</gene>
<comment type="caution">
    <text evidence="1">The sequence shown here is derived from an EMBL/GenBank/DDBJ whole genome shotgun (WGS) entry which is preliminary data.</text>
</comment>
<proteinExistence type="predicted"/>
<accession>A0A4U5NCE6</accession>
<sequence length="97" mass="10746">MIKALISLPQLCFALETDQFQALQGSYQFRSSIFPTLVPSSADQSSSGRRASRSLSYLRAFDFSYRAPIAENSAALRLRSAVVSDTRDSSSAFCDYF</sequence>
<dbReference type="EMBL" id="AZBU02000004">
    <property type="protein sequence ID" value="TKR80458.1"/>
    <property type="molecule type" value="Genomic_DNA"/>
</dbReference>
<reference evidence="1 2" key="2">
    <citation type="journal article" date="2019" name="G3 (Bethesda)">
        <title>Hybrid Assembly of the Genome of the Entomopathogenic Nematode Steinernema carpocapsae Identifies the X-Chromosome.</title>
        <authorList>
            <person name="Serra L."/>
            <person name="Macchietto M."/>
            <person name="Macias-Munoz A."/>
            <person name="McGill C.J."/>
            <person name="Rodriguez I.M."/>
            <person name="Rodriguez B."/>
            <person name="Murad R."/>
            <person name="Mortazavi A."/>
        </authorList>
    </citation>
    <scope>NUCLEOTIDE SEQUENCE [LARGE SCALE GENOMIC DNA]</scope>
    <source>
        <strain evidence="1 2">ALL</strain>
    </source>
</reference>
<protein>
    <submittedName>
        <fullName evidence="1">Uncharacterized protein</fullName>
    </submittedName>
</protein>
<dbReference type="Proteomes" id="UP000298663">
    <property type="component" value="Unassembled WGS sequence"/>
</dbReference>
<evidence type="ECO:0000313" key="2">
    <source>
        <dbReference type="Proteomes" id="UP000298663"/>
    </source>
</evidence>
<dbReference type="AlphaFoldDB" id="A0A4U5NCE6"/>
<reference evidence="1 2" key="1">
    <citation type="journal article" date="2015" name="Genome Biol.">
        <title>Comparative genomics of Steinernema reveals deeply conserved gene regulatory networks.</title>
        <authorList>
            <person name="Dillman A.R."/>
            <person name="Macchietto M."/>
            <person name="Porter C.F."/>
            <person name="Rogers A."/>
            <person name="Williams B."/>
            <person name="Antoshechkin I."/>
            <person name="Lee M.M."/>
            <person name="Goodwin Z."/>
            <person name="Lu X."/>
            <person name="Lewis E.E."/>
            <person name="Goodrich-Blair H."/>
            <person name="Stock S.P."/>
            <person name="Adams B.J."/>
            <person name="Sternberg P.W."/>
            <person name="Mortazavi A."/>
        </authorList>
    </citation>
    <scope>NUCLEOTIDE SEQUENCE [LARGE SCALE GENOMIC DNA]</scope>
    <source>
        <strain evidence="1 2">ALL</strain>
    </source>
</reference>
<organism evidence="1 2">
    <name type="scientific">Steinernema carpocapsae</name>
    <name type="common">Entomopathogenic nematode</name>
    <dbReference type="NCBI Taxonomy" id="34508"/>
    <lineage>
        <taxon>Eukaryota</taxon>
        <taxon>Metazoa</taxon>
        <taxon>Ecdysozoa</taxon>
        <taxon>Nematoda</taxon>
        <taxon>Chromadorea</taxon>
        <taxon>Rhabditida</taxon>
        <taxon>Tylenchina</taxon>
        <taxon>Panagrolaimomorpha</taxon>
        <taxon>Strongyloidoidea</taxon>
        <taxon>Steinernematidae</taxon>
        <taxon>Steinernema</taxon>
    </lineage>
</organism>
<evidence type="ECO:0000313" key="1">
    <source>
        <dbReference type="EMBL" id="TKR80458.1"/>
    </source>
</evidence>
<name>A0A4U5NCE6_STECR</name>